<protein>
    <submittedName>
        <fullName evidence="1">Uncharacterized protein</fullName>
    </submittedName>
</protein>
<dbReference type="Pfam" id="PF20001">
    <property type="entry name" value="DUF6428"/>
    <property type="match status" value="1"/>
</dbReference>
<keyword evidence="2" id="KW-1185">Reference proteome</keyword>
<reference evidence="2" key="1">
    <citation type="submission" date="2017-05" db="EMBL/GenBank/DDBJ databases">
        <authorList>
            <person name="Rodrigo-Torres L."/>
            <person name="Arahal R. D."/>
            <person name="Lucena T."/>
        </authorList>
    </citation>
    <scope>NUCLEOTIDE SEQUENCE [LARGE SCALE GENOMIC DNA]</scope>
    <source>
        <strain evidence="2">CECT 8649</strain>
    </source>
</reference>
<sequence length="154" mass="16940">MTLTSFLTDLDQFDPDQKLIFATEQGVIGAGYHVTELRHSLSTGIDCGGQIETWEEARLQLLDGAGPSHMRIGKFLKILRQSLKALPQLANVPVKVEFSHENRNMQVFSLQVPKSQDGHVVVTLTTHAAACKPMQRSMLQKPTDKGCYAAASCC</sequence>
<dbReference type="EMBL" id="FXXP01000003">
    <property type="protein sequence ID" value="SMX30027.1"/>
    <property type="molecule type" value="Genomic_DNA"/>
</dbReference>
<organism evidence="1 2">
    <name type="scientific">Pelagimonas phthalicica</name>
    <dbReference type="NCBI Taxonomy" id="1037362"/>
    <lineage>
        <taxon>Bacteria</taxon>
        <taxon>Pseudomonadati</taxon>
        <taxon>Pseudomonadota</taxon>
        <taxon>Alphaproteobacteria</taxon>
        <taxon>Rhodobacterales</taxon>
        <taxon>Roseobacteraceae</taxon>
        <taxon>Pelagimonas</taxon>
    </lineage>
</organism>
<name>A0A238JIQ6_9RHOB</name>
<dbReference type="OrthoDB" id="66316at2"/>
<evidence type="ECO:0000313" key="2">
    <source>
        <dbReference type="Proteomes" id="UP000225972"/>
    </source>
</evidence>
<dbReference type="Proteomes" id="UP000225972">
    <property type="component" value="Unassembled WGS sequence"/>
</dbReference>
<dbReference type="AlphaFoldDB" id="A0A238JIQ6"/>
<accession>A0A238JIQ6</accession>
<dbReference type="InterPro" id="IPR045534">
    <property type="entry name" value="DUF6428"/>
</dbReference>
<gene>
    <name evidence="1" type="ORF">TRP8649_04167</name>
</gene>
<proteinExistence type="predicted"/>
<evidence type="ECO:0000313" key="1">
    <source>
        <dbReference type="EMBL" id="SMX30027.1"/>
    </source>
</evidence>
<dbReference type="RefSeq" id="WP_099248754.1">
    <property type="nucleotide sequence ID" value="NZ_FXXP01000003.1"/>
</dbReference>